<evidence type="ECO:0000313" key="2">
    <source>
        <dbReference type="Proteomes" id="UP000799770"/>
    </source>
</evidence>
<reference evidence="1" key="1">
    <citation type="journal article" date="2020" name="Stud. Mycol.">
        <title>101 Dothideomycetes genomes: a test case for predicting lifestyles and emergence of pathogens.</title>
        <authorList>
            <person name="Haridas S."/>
            <person name="Albert R."/>
            <person name="Binder M."/>
            <person name="Bloem J."/>
            <person name="Labutti K."/>
            <person name="Salamov A."/>
            <person name="Andreopoulos B."/>
            <person name="Baker S."/>
            <person name="Barry K."/>
            <person name="Bills G."/>
            <person name="Bluhm B."/>
            <person name="Cannon C."/>
            <person name="Castanera R."/>
            <person name="Culley D."/>
            <person name="Daum C."/>
            <person name="Ezra D."/>
            <person name="Gonzalez J."/>
            <person name="Henrissat B."/>
            <person name="Kuo A."/>
            <person name="Liang C."/>
            <person name="Lipzen A."/>
            <person name="Lutzoni F."/>
            <person name="Magnuson J."/>
            <person name="Mondo S."/>
            <person name="Nolan M."/>
            <person name="Ohm R."/>
            <person name="Pangilinan J."/>
            <person name="Park H.-J."/>
            <person name="Ramirez L."/>
            <person name="Alfaro M."/>
            <person name="Sun H."/>
            <person name="Tritt A."/>
            <person name="Yoshinaga Y."/>
            <person name="Zwiers L.-H."/>
            <person name="Turgeon B."/>
            <person name="Goodwin S."/>
            <person name="Spatafora J."/>
            <person name="Crous P."/>
            <person name="Grigoriev I."/>
        </authorList>
    </citation>
    <scope>NUCLEOTIDE SEQUENCE</scope>
    <source>
        <strain evidence="1">CBS 627.86</strain>
    </source>
</reference>
<dbReference type="EMBL" id="ML977316">
    <property type="protein sequence ID" value="KAF2118966.1"/>
    <property type="molecule type" value="Genomic_DNA"/>
</dbReference>
<dbReference type="Proteomes" id="UP000799770">
    <property type="component" value="Unassembled WGS sequence"/>
</dbReference>
<dbReference type="AlphaFoldDB" id="A0A6A5ZIJ1"/>
<organism evidence="1 2">
    <name type="scientific">Lophiotrema nucula</name>
    <dbReference type="NCBI Taxonomy" id="690887"/>
    <lineage>
        <taxon>Eukaryota</taxon>
        <taxon>Fungi</taxon>
        <taxon>Dikarya</taxon>
        <taxon>Ascomycota</taxon>
        <taxon>Pezizomycotina</taxon>
        <taxon>Dothideomycetes</taxon>
        <taxon>Pleosporomycetidae</taxon>
        <taxon>Pleosporales</taxon>
        <taxon>Lophiotremataceae</taxon>
        <taxon>Lophiotrema</taxon>
    </lineage>
</organism>
<sequence>MVWKSSRERFIQHQQDPALLLRNTEALDYGLWHIGRFPRASAFRKPLGHLGSRQLPFCAMECPPVCFDAPSLSLDGHSIRNSSSDAACRGLGPRVTGPTRSSSSADNCATDTEFCPVEASVVGIRMPTVMSDRYVGYAPRNPLGAPTTLALALICLLGKKLL</sequence>
<keyword evidence="2" id="KW-1185">Reference proteome</keyword>
<accession>A0A6A5ZIJ1</accession>
<protein>
    <submittedName>
        <fullName evidence="1">Uncharacterized protein</fullName>
    </submittedName>
</protein>
<evidence type="ECO:0000313" key="1">
    <source>
        <dbReference type="EMBL" id="KAF2118966.1"/>
    </source>
</evidence>
<gene>
    <name evidence="1" type="ORF">BDV96DRAFT_568819</name>
</gene>
<proteinExistence type="predicted"/>
<name>A0A6A5ZIJ1_9PLEO</name>